<evidence type="ECO:0008006" key="7">
    <source>
        <dbReference type="Google" id="ProtNLM"/>
    </source>
</evidence>
<keyword evidence="2" id="KW-0238">DNA-binding</keyword>
<evidence type="ECO:0000259" key="4">
    <source>
        <dbReference type="PROSITE" id="PS51898"/>
    </source>
</evidence>
<evidence type="ECO:0000256" key="3">
    <source>
        <dbReference type="ARBA" id="ARBA00023172"/>
    </source>
</evidence>
<evidence type="ECO:0000256" key="2">
    <source>
        <dbReference type="ARBA" id="ARBA00023125"/>
    </source>
</evidence>
<dbReference type="EMBL" id="UINC01022863">
    <property type="protein sequence ID" value="SVA93358.1"/>
    <property type="molecule type" value="Genomic_DNA"/>
</dbReference>
<dbReference type="PROSITE" id="PS51898">
    <property type="entry name" value="TYR_RECOMBINASE"/>
    <property type="match status" value="1"/>
</dbReference>
<gene>
    <name evidence="6" type="ORF">METZ01_LOCUS146212</name>
</gene>
<evidence type="ECO:0000313" key="6">
    <source>
        <dbReference type="EMBL" id="SVA93358.1"/>
    </source>
</evidence>
<feature type="domain" description="Tyr recombinase" evidence="4">
    <location>
        <begin position="185"/>
        <end position="358"/>
    </location>
</feature>
<dbReference type="Pfam" id="PF00589">
    <property type="entry name" value="Phage_integrase"/>
    <property type="match status" value="1"/>
</dbReference>
<dbReference type="GO" id="GO:0015074">
    <property type="term" value="P:DNA integration"/>
    <property type="evidence" value="ECO:0007669"/>
    <property type="project" value="InterPro"/>
</dbReference>
<dbReference type="InterPro" id="IPR050090">
    <property type="entry name" value="Tyrosine_recombinase_XerCD"/>
</dbReference>
<dbReference type="PANTHER" id="PTHR30349:SF64">
    <property type="entry name" value="PROPHAGE INTEGRASE INTD-RELATED"/>
    <property type="match status" value="1"/>
</dbReference>
<evidence type="ECO:0000256" key="1">
    <source>
        <dbReference type="ARBA" id="ARBA00008857"/>
    </source>
</evidence>
<keyword evidence="3" id="KW-0233">DNA recombination</keyword>
<dbReference type="InterPro" id="IPR013762">
    <property type="entry name" value="Integrase-like_cat_sf"/>
</dbReference>
<dbReference type="GO" id="GO:0006310">
    <property type="term" value="P:DNA recombination"/>
    <property type="evidence" value="ECO:0007669"/>
    <property type="project" value="UniProtKB-KW"/>
</dbReference>
<accession>A0A381ZVQ0</accession>
<comment type="similarity">
    <text evidence="1">Belongs to the 'phage' integrase family.</text>
</comment>
<dbReference type="InterPro" id="IPR002104">
    <property type="entry name" value="Integrase_catalytic"/>
</dbReference>
<dbReference type="Gene3D" id="1.10.443.10">
    <property type="entry name" value="Intergrase catalytic core"/>
    <property type="match status" value="1"/>
</dbReference>
<dbReference type="InterPro" id="IPR044068">
    <property type="entry name" value="CB"/>
</dbReference>
<dbReference type="Gene3D" id="1.10.150.130">
    <property type="match status" value="1"/>
</dbReference>
<dbReference type="InterPro" id="IPR011010">
    <property type="entry name" value="DNA_brk_join_enz"/>
</dbReference>
<evidence type="ECO:0000259" key="5">
    <source>
        <dbReference type="PROSITE" id="PS51900"/>
    </source>
</evidence>
<reference evidence="6" key="1">
    <citation type="submission" date="2018-05" db="EMBL/GenBank/DDBJ databases">
        <authorList>
            <person name="Lanie J.A."/>
            <person name="Ng W.-L."/>
            <person name="Kazmierczak K.M."/>
            <person name="Andrzejewski T.M."/>
            <person name="Davidsen T.M."/>
            <person name="Wayne K.J."/>
            <person name="Tettelin H."/>
            <person name="Glass J.I."/>
            <person name="Rusch D."/>
            <person name="Podicherti R."/>
            <person name="Tsui H.-C.T."/>
            <person name="Winkler M.E."/>
        </authorList>
    </citation>
    <scope>NUCLEOTIDE SEQUENCE</scope>
</reference>
<dbReference type="PROSITE" id="PS51900">
    <property type="entry name" value="CB"/>
    <property type="match status" value="1"/>
</dbReference>
<name>A0A381ZVQ0_9ZZZZ</name>
<dbReference type="CDD" id="cd00796">
    <property type="entry name" value="INT_Rci_Hp1_C"/>
    <property type="match status" value="1"/>
</dbReference>
<proteinExistence type="inferred from homology"/>
<dbReference type="PANTHER" id="PTHR30349">
    <property type="entry name" value="PHAGE INTEGRASE-RELATED"/>
    <property type="match status" value="1"/>
</dbReference>
<sequence>MPKHKRIGTKYTGVFCVDLANGDQTIFIRYKKDRKLIEEKAGRKTQGWTAAKANRLRTERLAGKSESNTEKRSKEREAKRVKGNLWTFRRLFEEYLSSRPDLKGRANDERRFKSYLEKDFGNKKPEEITHFDIKQLRLRLTKKKLKPATVRHALEVLRRLSNFAFKHNLCAGIPFVIEMPQVNNIQTEDLTSEQIDKLLHVLNEESDIQVANLVRFALFTGMRRGEIFNLKWSDINFQNKIIRIRNPKGGQDVTIPLNEPTEKVLTTHPNIGSDYVFPGLNGGRRNNCTRPMKRIKEKADLPHDFRMFHGLRHVFASQLASSGKVDLYKLQTLMTHKSPLMTQRYAHLRSDTLMQASNVISDIIKQEKEVIEIEQHRTKNGK</sequence>
<dbReference type="SUPFAM" id="SSF56349">
    <property type="entry name" value="DNA breaking-rejoining enzymes"/>
    <property type="match status" value="1"/>
</dbReference>
<organism evidence="6">
    <name type="scientific">marine metagenome</name>
    <dbReference type="NCBI Taxonomy" id="408172"/>
    <lineage>
        <taxon>unclassified sequences</taxon>
        <taxon>metagenomes</taxon>
        <taxon>ecological metagenomes</taxon>
    </lineage>
</organism>
<feature type="domain" description="Core-binding (CB)" evidence="5">
    <location>
        <begin position="86"/>
        <end position="165"/>
    </location>
</feature>
<dbReference type="GO" id="GO:0003677">
    <property type="term" value="F:DNA binding"/>
    <property type="evidence" value="ECO:0007669"/>
    <property type="project" value="UniProtKB-KW"/>
</dbReference>
<protein>
    <recommendedName>
        <fullName evidence="7">Tyr recombinase domain-containing protein</fullName>
    </recommendedName>
</protein>
<dbReference type="AlphaFoldDB" id="A0A381ZVQ0"/>
<dbReference type="InterPro" id="IPR010998">
    <property type="entry name" value="Integrase_recombinase_N"/>
</dbReference>